<evidence type="ECO:0000313" key="12">
    <source>
        <dbReference type="Proteomes" id="UP000295247"/>
    </source>
</evidence>
<evidence type="ECO:0000256" key="2">
    <source>
        <dbReference type="ARBA" id="ARBA00022448"/>
    </source>
</evidence>
<keyword evidence="3" id="KW-1003">Cell membrane</keyword>
<dbReference type="EMBL" id="SMDC01000001">
    <property type="protein sequence ID" value="TCW40073.1"/>
    <property type="molecule type" value="Genomic_DNA"/>
</dbReference>
<sequence length="182" mass="20074">MSRTPALIANIVLGGVLVWQWHDWRTPLPTPAPRATVTEHADEPLAARLAPPPRAHYAEVLERPLFRPDRRPPPPPAPVQASAEQHRAAIALERLTLTTVLITPRQRAAWVRIADDGGDSQRVEIGDRLGDWRVSAIHPDHLLLERQGRADRLPLRDFTRPGAAPATAPGGPDRRPSPSSRP</sequence>
<keyword evidence="8" id="KW-0472">Membrane</keyword>
<keyword evidence="7" id="KW-1133">Transmembrane helix</keyword>
<dbReference type="Pfam" id="PF11356">
    <property type="entry name" value="T2SSC"/>
    <property type="match status" value="1"/>
</dbReference>
<evidence type="ECO:0000256" key="5">
    <source>
        <dbReference type="ARBA" id="ARBA00022692"/>
    </source>
</evidence>
<feature type="compositionally biased region" description="Basic and acidic residues" evidence="9">
    <location>
        <begin position="150"/>
        <end position="159"/>
    </location>
</feature>
<evidence type="ECO:0000256" key="6">
    <source>
        <dbReference type="ARBA" id="ARBA00022927"/>
    </source>
</evidence>
<keyword evidence="5" id="KW-0812">Transmembrane</keyword>
<dbReference type="GO" id="GO:0015031">
    <property type="term" value="P:protein transport"/>
    <property type="evidence" value="ECO:0007669"/>
    <property type="project" value="UniProtKB-KW"/>
</dbReference>
<evidence type="ECO:0000313" key="11">
    <source>
        <dbReference type="EMBL" id="TCW40073.1"/>
    </source>
</evidence>
<dbReference type="Gene3D" id="2.30.30.830">
    <property type="match status" value="1"/>
</dbReference>
<comment type="subcellular location">
    <subcellularLocation>
        <location evidence="1">Cell inner membrane</location>
    </subcellularLocation>
</comment>
<comment type="caution">
    <text evidence="11">The sequence shown here is derived from an EMBL/GenBank/DDBJ whole genome shotgun (WGS) entry which is preliminary data.</text>
</comment>
<evidence type="ECO:0000256" key="4">
    <source>
        <dbReference type="ARBA" id="ARBA00022519"/>
    </source>
</evidence>
<gene>
    <name evidence="11" type="ORF">EDC29_101490</name>
</gene>
<dbReference type="Proteomes" id="UP000295247">
    <property type="component" value="Unassembled WGS sequence"/>
</dbReference>
<evidence type="ECO:0000256" key="8">
    <source>
        <dbReference type="ARBA" id="ARBA00023136"/>
    </source>
</evidence>
<name>A0A4R4AKV1_MARGR</name>
<evidence type="ECO:0000256" key="3">
    <source>
        <dbReference type="ARBA" id="ARBA00022475"/>
    </source>
</evidence>
<organism evidence="11 12">
    <name type="scientific">Marichromatium gracile</name>
    <name type="common">Chromatium gracile</name>
    <dbReference type="NCBI Taxonomy" id="1048"/>
    <lineage>
        <taxon>Bacteria</taxon>
        <taxon>Pseudomonadati</taxon>
        <taxon>Pseudomonadota</taxon>
        <taxon>Gammaproteobacteria</taxon>
        <taxon>Chromatiales</taxon>
        <taxon>Chromatiaceae</taxon>
        <taxon>Marichromatium</taxon>
    </lineage>
</organism>
<feature type="compositionally biased region" description="Low complexity" evidence="9">
    <location>
        <begin position="160"/>
        <end position="182"/>
    </location>
</feature>
<dbReference type="GO" id="GO:0005886">
    <property type="term" value="C:plasma membrane"/>
    <property type="evidence" value="ECO:0007669"/>
    <property type="project" value="UniProtKB-SubCell"/>
</dbReference>
<evidence type="ECO:0000259" key="10">
    <source>
        <dbReference type="Pfam" id="PF11356"/>
    </source>
</evidence>
<reference evidence="11 12" key="1">
    <citation type="submission" date="2019-03" db="EMBL/GenBank/DDBJ databases">
        <title>Genomic Encyclopedia of Type Strains, Phase IV (KMG-IV): sequencing the most valuable type-strain genomes for metagenomic binning, comparative biology and taxonomic classification.</title>
        <authorList>
            <person name="Goeker M."/>
        </authorList>
    </citation>
    <scope>NUCLEOTIDE SEQUENCE [LARGE SCALE GENOMIC DNA]</scope>
    <source>
        <strain evidence="11 12">DSM 203</strain>
    </source>
</reference>
<protein>
    <submittedName>
        <fullName evidence="11">Type II secretion system (T2SS) protein C</fullName>
    </submittedName>
</protein>
<dbReference type="AlphaFoldDB" id="A0A4R4AKV1"/>
<feature type="domain" description="Type II secretion system protein GspC N-terminal" evidence="10">
    <location>
        <begin position="12"/>
        <end position="155"/>
    </location>
</feature>
<proteinExistence type="predicted"/>
<keyword evidence="6" id="KW-0653">Protein transport</keyword>
<feature type="region of interest" description="Disordered" evidence="9">
    <location>
        <begin position="150"/>
        <end position="182"/>
    </location>
</feature>
<evidence type="ECO:0000256" key="9">
    <source>
        <dbReference type="SAM" id="MobiDB-lite"/>
    </source>
</evidence>
<keyword evidence="4" id="KW-0997">Cell inner membrane</keyword>
<keyword evidence="2" id="KW-0813">Transport</keyword>
<dbReference type="RefSeq" id="WP_132228399.1">
    <property type="nucleotide sequence ID" value="NZ_SMDC01000001.1"/>
</dbReference>
<dbReference type="InterPro" id="IPR024961">
    <property type="entry name" value="T2SS_GspC_N"/>
</dbReference>
<accession>A0A4R4AKV1</accession>
<evidence type="ECO:0000256" key="1">
    <source>
        <dbReference type="ARBA" id="ARBA00004533"/>
    </source>
</evidence>
<evidence type="ECO:0000256" key="7">
    <source>
        <dbReference type="ARBA" id="ARBA00022989"/>
    </source>
</evidence>